<dbReference type="EMBL" id="AAHK01004757">
    <property type="protein sequence ID" value="EAN81054.1"/>
    <property type="molecule type" value="Genomic_DNA"/>
</dbReference>
<dbReference type="GO" id="GO:0008270">
    <property type="term" value="F:zinc ion binding"/>
    <property type="evidence" value="ECO:0007669"/>
    <property type="project" value="UniProtKB-KW"/>
</dbReference>
<keyword evidence="2" id="KW-0863">Zinc-finger</keyword>
<evidence type="ECO:0000313" key="4">
    <source>
        <dbReference type="EMBL" id="EAN81054.1"/>
    </source>
</evidence>
<sequence length="264" mass="30059">MSHRLEVSYAYRVCLRFGRHVGCAWTCFITGRYEEAIQLAMKIRNEELAIHFIRSIRGNNEKEIRHMLWNRLATATAKNGGGGSRRALQLIAESEGDLNVSDVLPHLSGDVMMQEFREELLASVSIFSNTLVSIKQAIEVSLKDVEAIKRDMENIQRRPLKLPSTQRCAVCGKAALTRPFVAFNGCRHVYHKRCFDACRAKMEDQLRSLKDLSTSLPVHTEEEIECMPLANVELECVFCSRRYLRLFLTVPLSNNITSSSLRLP</sequence>
<protein>
    <submittedName>
        <fullName evidence="4">Vacuolar protein sorting 18, putative</fullName>
    </submittedName>
</protein>
<evidence type="ECO:0000256" key="3">
    <source>
        <dbReference type="ARBA" id="ARBA00022833"/>
    </source>
</evidence>
<dbReference type="PaxDb" id="353153-Q4CLA3"/>
<dbReference type="GO" id="GO:0007033">
    <property type="term" value="P:vacuole organization"/>
    <property type="evidence" value="ECO:0007669"/>
    <property type="project" value="TreeGrafter"/>
</dbReference>
<evidence type="ECO:0000256" key="1">
    <source>
        <dbReference type="ARBA" id="ARBA00022723"/>
    </source>
</evidence>
<dbReference type="InParanoid" id="Q4CLA3"/>
<dbReference type="Proteomes" id="UP000002296">
    <property type="component" value="Unassembled WGS sequence"/>
</dbReference>
<dbReference type="PANTHER" id="PTHR23323:SF26">
    <property type="entry name" value="VACUOLAR PROTEIN SORTING-ASSOCIATED PROTEIN 18 HOMOLOG"/>
    <property type="match status" value="1"/>
</dbReference>
<dbReference type="GO" id="GO:0005768">
    <property type="term" value="C:endosome"/>
    <property type="evidence" value="ECO:0007669"/>
    <property type="project" value="TreeGrafter"/>
</dbReference>
<dbReference type="STRING" id="353153.Q4CLA3"/>
<keyword evidence="1" id="KW-0479">Metal-binding</keyword>
<dbReference type="GO" id="GO:0007032">
    <property type="term" value="P:endosome organization"/>
    <property type="evidence" value="ECO:0007669"/>
    <property type="project" value="TreeGrafter"/>
</dbReference>
<feature type="non-terminal residue" evidence="4">
    <location>
        <position position="1"/>
    </location>
</feature>
<accession>Q4CLA3</accession>
<proteinExistence type="predicted"/>
<dbReference type="AlphaFoldDB" id="Q4CLA3"/>
<gene>
    <name evidence="4" type="ORF">Tc00.1047053509603.10</name>
</gene>
<dbReference type="GO" id="GO:0006904">
    <property type="term" value="P:vesicle docking involved in exocytosis"/>
    <property type="evidence" value="ECO:0007669"/>
    <property type="project" value="TreeGrafter"/>
</dbReference>
<dbReference type="RefSeq" id="XP_802500.1">
    <property type="nucleotide sequence ID" value="XM_797407.1"/>
</dbReference>
<dbReference type="GO" id="GO:0030897">
    <property type="term" value="C:HOPS complex"/>
    <property type="evidence" value="ECO:0007669"/>
    <property type="project" value="TreeGrafter"/>
</dbReference>
<dbReference type="GO" id="GO:0030674">
    <property type="term" value="F:protein-macromolecule adaptor activity"/>
    <property type="evidence" value="ECO:0007669"/>
    <property type="project" value="TreeGrafter"/>
</dbReference>
<reference evidence="4 5" key="1">
    <citation type="journal article" date="2005" name="Science">
        <title>The genome sequence of Trypanosoma cruzi, etiologic agent of Chagas disease.</title>
        <authorList>
            <person name="El-Sayed N.M."/>
            <person name="Myler P.J."/>
            <person name="Bartholomeu D.C."/>
            <person name="Nilsson D."/>
            <person name="Aggarwal G."/>
            <person name="Tran A.N."/>
            <person name="Ghedin E."/>
            <person name="Worthey E.A."/>
            <person name="Delcher A.L."/>
            <person name="Blandin G."/>
            <person name="Westenberger S.J."/>
            <person name="Caler E."/>
            <person name="Cerqueira G.C."/>
            <person name="Branche C."/>
            <person name="Haas B."/>
            <person name="Anupama A."/>
            <person name="Arner E."/>
            <person name="Aslund L."/>
            <person name="Attipoe P."/>
            <person name="Bontempi E."/>
            <person name="Bringaud F."/>
            <person name="Burton P."/>
            <person name="Cadag E."/>
            <person name="Campbell D.A."/>
            <person name="Carrington M."/>
            <person name="Crabtree J."/>
            <person name="Darban H."/>
            <person name="da Silveira J.F."/>
            <person name="de Jong P."/>
            <person name="Edwards K."/>
            <person name="Englund P.T."/>
            <person name="Fazelina G."/>
            <person name="Feldblyum T."/>
            <person name="Ferella M."/>
            <person name="Frasch A.C."/>
            <person name="Gull K."/>
            <person name="Horn D."/>
            <person name="Hou L."/>
            <person name="Huang Y."/>
            <person name="Kindlund E."/>
            <person name="Klingbeil M."/>
            <person name="Kluge S."/>
            <person name="Koo H."/>
            <person name="Lacerda D."/>
            <person name="Levin M.J."/>
            <person name="Lorenzi H."/>
            <person name="Louie T."/>
            <person name="Machado C.R."/>
            <person name="McCulloch R."/>
            <person name="McKenna A."/>
            <person name="Mizuno Y."/>
            <person name="Mottram J.C."/>
            <person name="Nelson S."/>
            <person name="Ochaya S."/>
            <person name="Osoegawa K."/>
            <person name="Pai G."/>
            <person name="Parsons M."/>
            <person name="Pentony M."/>
            <person name="Pettersson U."/>
            <person name="Pop M."/>
            <person name="Ramirez J.L."/>
            <person name="Rinta J."/>
            <person name="Robertson L."/>
            <person name="Salzberg S.L."/>
            <person name="Sanchez D.O."/>
            <person name="Seyler A."/>
            <person name="Sharma R."/>
            <person name="Shetty J."/>
            <person name="Simpson A.J."/>
            <person name="Sisk E."/>
            <person name="Tammi M.T."/>
            <person name="Tarleton R."/>
            <person name="Teixeira S."/>
            <person name="Van Aken S."/>
            <person name="Vogt C."/>
            <person name="Ward P.N."/>
            <person name="Wickstead B."/>
            <person name="Wortman J."/>
            <person name="White O."/>
            <person name="Fraser C.M."/>
            <person name="Stuart K.D."/>
            <person name="Andersson B."/>
        </authorList>
    </citation>
    <scope>NUCLEOTIDE SEQUENCE [LARGE SCALE GENOMIC DNA]</scope>
    <source>
        <strain evidence="4 5">CL Brener</strain>
    </source>
</reference>
<keyword evidence="3" id="KW-0862">Zinc</keyword>
<dbReference type="SMR" id="Q4CLA3"/>
<dbReference type="eggNOG" id="KOG2034">
    <property type="taxonomic scope" value="Eukaryota"/>
</dbReference>
<evidence type="ECO:0000313" key="5">
    <source>
        <dbReference type="Proteomes" id="UP000002296"/>
    </source>
</evidence>
<name>Q4CLA3_TRYCC</name>
<dbReference type="GO" id="GO:0048284">
    <property type="term" value="P:organelle fusion"/>
    <property type="evidence" value="ECO:0007669"/>
    <property type="project" value="TreeGrafter"/>
</dbReference>
<comment type="caution">
    <text evidence="4">The sequence shown here is derived from an EMBL/GenBank/DDBJ whole genome shotgun (WGS) entry which is preliminary data.</text>
</comment>
<dbReference type="GeneID" id="3531795"/>
<dbReference type="KEGG" id="tcr:509603.10"/>
<organism evidence="4 5">
    <name type="scientific">Trypanosoma cruzi (strain CL Brener)</name>
    <dbReference type="NCBI Taxonomy" id="353153"/>
    <lineage>
        <taxon>Eukaryota</taxon>
        <taxon>Discoba</taxon>
        <taxon>Euglenozoa</taxon>
        <taxon>Kinetoplastea</taxon>
        <taxon>Metakinetoplastina</taxon>
        <taxon>Trypanosomatida</taxon>
        <taxon>Trypanosomatidae</taxon>
        <taxon>Trypanosoma</taxon>
        <taxon>Schizotrypanum</taxon>
    </lineage>
</organism>
<dbReference type="PANTHER" id="PTHR23323">
    <property type="entry name" value="VACUOLAR PROTEIN SORTING-ASSOCIATED PROTEIN"/>
    <property type="match status" value="1"/>
</dbReference>
<keyword evidence="5" id="KW-1185">Reference proteome</keyword>
<evidence type="ECO:0000256" key="2">
    <source>
        <dbReference type="ARBA" id="ARBA00022771"/>
    </source>
</evidence>